<dbReference type="PANTHER" id="PTHR21198:SF7">
    <property type="entry name" value="ASPARTATE-GLUTAMATE RACEMASE FAMILY"/>
    <property type="match status" value="1"/>
</dbReference>
<keyword evidence="2 3" id="KW-0413">Isomerase</keyword>
<proteinExistence type="inferred from homology"/>
<dbReference type="PROSITE" id="PS00924">
    <property type="entry name" value="ASP_GLU_RACEMASE_2"/>
    <property type="match status" value="1"/>
</dbReference>
<dbReference type="EMBL" id="LXEW01000040">
    <property type="protein sequence ID" value="OAT49779.1"/>
    <property type="molecule type" value="Genomic_DNA"/>
</dbReference>
<reference evidence="3 4" key="1">
    <citation type="submission" date="2016-04" db="EMBL/GenBank/DDBJ databases">
        <title>ATOL: Assembling a taxonomically balanced genome-scale reconstruction of the evolutionary history of the Enterobacteriaceae.</title>
        <authorList>
            <person name="Plunkett G.III."/>
            <person name="Neeno-Eckwall E.C."/>
            <person name="Glasner J.D."/>
            <person name="Perna N.T."/>
        </authorList>
    </citation>
    <scope>NUCLEOTIDE SEQUENCE [LARGE SCALE GENOMIC DNA]</scope>
    <source>
        <strain evidence="3 4">ATCC 35613</strain>
    </source>
</reference>
<accession>A0A1B7JPD5</accession>
<dbReference type="InterPro" id="IPR015942">
    <property type="entry name" value="Asp/Glu/hydantoin_racemase"/>
</dbReference>
<gene>
    <name evidence="3" type="ORF">M998_2944</name>
</gene>
<evidence type="ECO:0000313" key="4">
    <source>
        <dbReference type="Proteomes" id="UP000078224"/>
    </source>
</evidence>
<keyword evidence="4" id="KW-1185">Reference proteome</keyword>
<name>A0A1B7JPD5_9GAMM</name>
<dbReference type="InterPro" id="IPR033134">
    <property type="entry name" value="Asp/Glu_racemase_AS_2"/>
</dbReference>
<dbReference type="EC" id="5.1.1.13" evidence="3"/>
<dbReference type="InterPro" id="IPR004380">
    <property type="entry name" value="Asp_race"/>
</dbReference>
<dbReference type="AlphaFoldDB" id="A0A1B7JPD5"/>
<dbReference type="GO" id="GO:0047689">
    <property type="term" value="F:aspartate racemase activity"/>
    <property type="evidence" value="ECO:0007669"/>
    <property type="project" value="UniProtKB-EC"/>
</dbReference>
<comment type="similarity">
    <text evidence="1">Belongs to the aspartate/glutamate racemases family.</text>
</comment>
<dbReference type="Proteomes" id="UP000078224">
    <property type="component" value="Unassembled WGS sequence"/>
</dbReference>
<dbReference type="Gene3D" id="3.40.50.1860">
    <property type="match status" value="2"/>
</dbReference>
<dbReference type="OrthoDB" id="9803739at2"/>
<dbReference type="NCBIfam" id="TIGR00035">
    <property type="entry name" value="asp_race"/>
    <property type="match status" value="1"/>
</dbReference>
<dbReference type="RefSeq" id="WP_068439514.1">
    <property type="nucleotide sequence ID" value="NZ_LXEW01000040.1"/>
</dbReference>
<dbReference type="Pfam" id="PF01177">
    <property type="entry name" value="Asp_Glu_race"/>
    <property type="match status" value="1"/>
</dbReference>
<evidence type="ECO:0000313" key="3">
    <source>
        <dbReference type="EMBL" id="OAT49779.1"/>
    </source>
</evidence>
<dbReference type="PANTHER" id="PTHR21198">
    <property type="entry name" value="GLUTAMATE RACEMASE"/>
    <property type="match status" value="1"/>
</dbReference>
<protein>
    <submittedName>
        <fullName evidence="3">Aspartate racemase</fullName>
        <ecNumber evidence="3">5.1.1.-</ecNumber>
        <ecNumber evidence="3">5.1.1.13</ecNumber>
    </submittedName>
</protein>
<sequence length="242" mass="26963">MKGLIGVLGGMGPAATVDLFNKFVTFTAANKDQDHIPLIISSIPDIPDRTNALLNHGMSPLPTMENYLKKLEDAGAECIIIPCNTAHFWFLELKKSCHVEMLNIVETTMNEVILTKKKKVGLLATNATLYMELYQKAIEENDLTCIKPNIDNQNLVMESIYLLKSGNLLLAESIMKKQAELLFASGAEIIVLGCTEVPVILEREIKNNPEKYIDSTSSLVRASIDWYEKRVGKHNLITNKNS</sequence>
<dbReference type="EC" id="5.1.1.-" evidence="3"/>
<dbReference type="InterPro" id="IPR001920">
    <property type="entry name" value="Asp/Glu_race"/>
</dbReference>
<comment type="caution">
    <text evidence="3">The sequence shown here is derived from an EMBL/GenBank/DDBJ whole genome shotgun (WGS) entry which is preliminary data.</text>
</comment>
<organism evidence="3 4">
    <name type="scientific">Providencia heimbachae ATCC 35613</name>
    <dbReference type="NCBI Taxonomy" id="1354272"/>
    <lineage>
        <taxon>Bacteria</taxon>
        <taxon>Pseudomonadati</taxon>
        <taxon>Pseudomonadota</taxon>
        <taxon>Gammaproteobacteria</taxon>
        <taxon>Enterobacterales</taxon>
        <taxon>Morganellaceae</taxon>
        <taxon>Providencia</taxon>
    </lineage>
</organism>
<evidence type="ECO:0000256" key="1">
    <source>
        <dbReference type="ARBA" id="ARBA00007847"/>
    </source>
</evidence>
<dbReference type="SUPFAM" id="SSF53681">
    <property type="entry name" value="Aspartate/glutamate racemase"/>
    <property type="match status" value="2"/>
</dbReference>
<evidence type="ECO:0000256" key="2">
    <source>
        <dbReference type="ARBA" id="ARBA00023235"/>
    </source>
</evidence>
<dbReference type="PATRIC" id="fig|1354272.4.peg.3007"/>